<evidence type="ECO:0000256" key="5">
    <source>
        <dbReference type="SAM" id="SignalP"/>
    </source>
</evidence>
<dbReference type="GO" id="GO:0016042">
    <property type="term" value="P:lipid catabolic process"/>
    <property type="evidence" value="ECO:0007669"/>
    <property type="project" value="UniProtKB-KW"/>
</dbReference>
<organism evidence="6 7">
    <name type="scientific">Saccharothrix texasensis</name>
    <dbReference type="NCBI Taxonomy" id="103734"/>
    <lineage>
        <taxon>Bacteria</taxon>
        <taxon>Bacillati</taxon>
        <taxon>Actinomycetota</taxon>
        <taxon>Actinomycetes</taxon>
        <taxon>Pseudonocardiales</taxon>
        <taxon>Pseudonocardiaceae</taxon>
        <taxon>Saccharothrix</taxon>
    </lineage>
</organism>
<keyword evidence="7" id="KW-1185">Reference proteome</keyword>
<feature type="chain" id="PRO_5018004583" evidence="5">
    <location>
        <begin position="22"/>
        <end position="384"/>
    </location>
</feature>
<comment type="caution">
    <text evidence="6">The sequence shown here is derived from an EMBL/GenBank/DDBJ whole genome shotgun (WGS) entry which is preliminary data.</text>
</comment>
<keyword evidence="5" id="KW-0732">Signal</keyword>
<keyword evidence="2" id="KW-0442">Lipid degradation</keyword>
<dbReference type="AlphaFoldDB" id="A0A3N1H3G7"/>
<evidence type="ECO:0000256" key="2">
    <source>
        <dbReference type="ARBA" id="ARBA00022963"/>
    </source>
</evidence>
<dbReference type="PANTHER" id="PTHR10272:SF0">
    <property type="entry name" value="PLATELET-ACTIVATING FACTOR ACETYLHYDROLASE"/>
    <property type="match status" value="1"/>
</dbReference>
<evidence type="ECO:0000256" key="3">
    <source>
        <dbReference type="ARBA" id="ARBA00023098"/>
    </source>
</evidence>
<dbReference type="GO" id="GO:0003847">
    <property type="term" value="F:1-alkyl-2-acetylglycerophosphocholine esterase activity"/>
    <property type="evidence" value="ECO:0007669"/>
    <property type="project" value="TreeGrafter"/>
</dbReference>
<evidence type="ECO:0000313" key="7">
    <source>
        <dbReference type="Proteomes" id="UP000268727"/>
    </source>
</evidence>
<reference evidence="6 7" key="1">
    <citation type="submission" date="2018-11" db="EMBL/GenBank/DDBJ databases">
        <title>Sequencing the genomes of 1000 actinobacteria strains.</title>
        <authorList>
            <person name="Klenk H.-P."/>
        </authorList>
    </citation>
    <scope>NUCLEOTIDE SEQUENCE [LARGE SCALE GENOMIC DNA]</scope>
    <source>
        <strain evidence="6 7">DSM 44231</strain>
    </source>
</reference>
<name>A0A3N1H3G7_9PSEU</name>
<dbReference type="RefSeq" id="WP_123742911.1">
    <property type="nucleotide sequence ID" value="NZ_RJKM01000001.1"/>
</dbReference>
<feature type="region of interest" description="Disordered" evidence="4">
    <location>
        <begin position="19"/>
        <end position="64"/>
    </location>
</feature>
<protein>
    <submittedName>
        <fullName evidence="6">Platelet-activating factor acetylhydrolase isoform II</fullName>
    </submittedName>
</protein>
<accession>A0A3N1H3G7</accession>
<sequence length="384" mass="40003">MRGPTVLIALALVLSATPASASPTGAGPAADDPTPHLPAPTGRHAVGTTSLHLTDPSRPDPWVPTTNRELMVSLFYPAASAHGPKKQYLTAAESAAVLDEAGVTTLPADVLSTVRTHAVVDARPAGRRHGLPLVVLSPGFKRPRATLTALAEDLASHGYVVVVVDHTYENVATTFPDGRVAPCAACGRHDVEFWVKLRDGRAADVSFVLDQLTGPLRHRPGANLVDASRIAVGGHSVGGASSLAAARADGRIRAAIDVDGSIDTPGTEPALSRPVMLLGRRNAYAPGAPGGAADTWAAHWPSLTGWKRWLVVAGAEHPSFTDLGVVGPQLGLDFGAEVDGERGAAITRAYVRAFFDLHLRGEPQPLLDRASASYPEVSVVEPSS</sequence>
<evidence type="ECO:0000256" key="4">
    <source>
        <dbReference type="SAM" id="MobiDB-lite"/>
    </source>
</evidence>
<keyword evidence="1 6" id="KW-0378">Hydrolase</keyword>
<feature type="compositionally biased region" description="Low complexity" evidence="4">
    <location>
        <begin position="19"/>
        <end position="32"/>
    </location>
</feature>
<proteinExistence type="predicted"/>
<evidence type="ECO:0000313" key="6">
    <source>
        <dbReference type="EMBL" id="ROP37051.1"/>
    </source>
</evidence>
<dbReference type="EMBL" id="RJKM01000001">
    <property type="protein sequence ID" value="ROP37051.1"/>
    <property type="molecule type" value="Genomic_DNA"/>
</dbReference>
<dbReference type="PANTHER" id="PTHR10272">
    <property type="entry name" value="PLATELET-ACTIVATING FACTOR ACETYLHYDROLASE"/>
    <property type="match status" value="1"/>
</dbReference>
<dbReference type="OrthoDB" id="569821at2"/>
<dbReference type="SUPFAM" id="SSF53474">
    <property type="entry name" value="alpha/beta-Hydrolases"/>
    <property type="match status" value="1"/>
</dbReference>
<evidence type="ECO:0000256" key="1">
    <source>
        <dbReference type="ARBA" id="ARBA00022801"/>
    </source>
</evidence>
<keyword evidence="3" id="KW-0443">Lipid metabolism</keyword>
<dbReference type="InterPro" id="IPR029058">
    <property type="entry name" value="AB_hydrolase_fold"/>
</dbReference>
<gene>
    <name evidence="6" type="ORF">EDD40_2337</name>
</gene>
<dbReference type="Proteomes" id="UP000268727">
    <property type="component" value="Unassembled WGS sequence"/>
</dbReference>
<dbReference type="Gene3D" id="3.40.50.1820">
    <property type="entry name" value="alpha/beta hydrolase"/>
    <property type="match status" value="1"/>
</dbReference>
<dbReference type="Pfam" id="PF03403">
    <property type="entry name" value="PAF-AH_p_II"/>
    <property type="match status" value="1"/>
</dbReference>
<feature type="signal peptide" evidence="5">
    <location>
        <begin position="1"/>
        <end position="21"/>
    </location>
</feature>